<accession>A0A1W1BYU9</accession>
<dbReference type="InterPro" id="IPR007498">
    <property type="entry name" value="PqiA-like"/>
</dbReference>
<feature type="transmembrane region" description="Helical" evidence="1">
    <location>
        <begin position="246"/>
        <end position="265"/>
    </location>
</feature>
<feature type="transmembrane region" description="Helical" evidence="1">
    <location>
        <begin position="114"/>
        <end position="136"/>
    </location>
</feature>
<protein>
    <recommendedName>
        <fullName evidence="3">Paraquat-inducible protein A</fullName>
    </recommendedName>
</protein>
<feature type="transmembrane region" description="Helical" evidence="1">
    <location>
        <begin position="210"/>
        <end position="234"/>
    </location>
</feature>
<evidence type="ECO:0000256" key="1">
    <source>
        <dbReference type="SAM" id="Phobius"/>
    </source>
</evidence>
<proteinExistence type="predicted"/>
<evidence type="ECO:0008006" key="3">
    <source>
        <dbReference type="Google" id="ProtNLM"/>
    </source>
</evidence>
<evidence type="ECO:0000313" key="2">
    <source>
        <dbReference type="EMBL" id="SFV58768.1"/>
    </source>
</evidence>
<reference evidence="2" key="1">
    <citation type="submission" date="2016-10" db="EMBL/GenBank/DDBJ databases">
        <authorList>
            <person name="de Groot N.N."/>
        </authorList>
    </citation>
    <scope>NUCLEOTIDE SEQUENCE</scope>
</reference>
<dbReference type="EMBL" id="FPHC01000048">
    <property type="protein sequence ID" value="SFV58768.1"/>
    <property type="molecule type" value="Genomic_DNA"/>
</dbReference>
<keyword evidence="1" id="KW-0812">Transmembrane</keyword>
<organism evidence="2">
    <name type="scientific">hydrothermal vent metagenome</name>
    <dbReference type="NCBI Taxonomy" id="652676"/>
    <lineage>
        <taxon>unclassified sequences</taxon>
        <taxon>metagenomes</taxon>
        <taxon>ecological metagenomes</taxon>
    </lineage>
</organism>
<sequence>MKQIISVTIALLLLATMAFYSIKAYDSAKSYEIISQIVVDRHNVAKLSSNKLKKIGDMLSLGLYGGYEKVLNEEKELLSTQKFYSDRAIKFTINALGAAMLLLLLYFVMNIRFFTTFVTLSALIALASGLFMPIMMMSIHREVEYLGDVVLSMESKSVLGSIVKLFDAQDYIVGGALLLFSIVVPFLKNISMLFVAIFAKNRRVHMVVHFFKVLGKWSMADVFVVATFLVYLSGSRGDMSRAEIEVGFYFFLAYVILSMVASLSADKILRDVD</sequence>
<feature type="transmembrane region" description="Helical" evidence="1">
    <location>
        <begin position="88"/>
        <end position="107"/>
    </location>
</feature>
<dbReference type="AlphaFoldDB" id="A0A1W1BYU9"/>
<gene>
    <name evidence="2" type="ORF">MNB_SV-6-1776</name>
</gene>
<dbReference type="Pfam" id="PF04403">
    <property type="entry name" value="PqiA"/>
    <property type="match status" value="1"/>
</dbReference>
<feature type="transmembrane region" description="Helical" evidence="1">
    <location>
        <begin position="171"/>
        <end position="198"/>
    </location>
</feature>
<keyword evidence="1" id="KW-0472">Membrane</keyword>
<keyword evidence="1" id="KW-1133">Transmembrane helix</keyword>
<name>A0A1W1BYU9_9ZZZZ</name>